<dbReference type="EMBL" id="JAJKFW010000014">
    <property type="protein sequence ID" value="MCC9641975.1"/>
    <property type="molecule type" value="Genomic_DNA"/>
</dbReference>
<comment type="caution">
    <text evidence="1">The sequence shown here is derived from an EMBL/GenBank/DDBJ whole genome shotgun (WGS) entry which is preliminary data.</text>
</comment>
<dbReference type="Proteomes" id="UP001430306">
    <property type="component" value="Unassembled WGS sequence"/>
</dbReference>
<gene>
    <name evidence="1" type="ORF">LOC71_06790</name>
</gene>
<name>A0ABS8NEJ9_9BACT</name>
<evidence type="ECO:0000313" key="1">
    <source>
        <dbReference type="EMBL" id="MCC9641975.1"/>
    </source>
</evidence>
<keyword evidence="2" id="KW-1185">Reference proteome</keyword>
<sequence>MSSETVLRRRSHRASNARVFANRSTSIGRNFPITQAVTVFGWSVMRTVQAFAGFLDRADRKLTDVHAVVPRAERVPVIVSQTTSQSNPQPRNQ</sequence>
<organism evidence="1 2">
    <name type="scientific">Rhodopirellula halodulae</name>
    <dbReference type="NCBI Taxonomy" id="2894198"/>
    <lineage>
        <taxon>Bacteria</taxon>
        <taxon>Pseudomonadati</taxon>
        <taxon>Planctomycetota</taxon>
        <taxon>Planctomycetia</taxon>
        <taxon>Pirellulales</taxon>
        <taxon>Pirellulaceae</taxon>
        <taxon>Rhodopirellula</taxon>
    </lineage>
</organism>
<evidence type="ECO:0000313" key="2">
    <source>
        <dbReference type="Proteomes" id="UP001430306"/>
    </source>
</evidence>
<proteinExistence type="predicted"/>
<protein>
    <submittedName>
        <fullName evidence="1">Uncharacterized protein</fullName>
    </submittedName>
</protein>
<accession>A0ABS8NEJ9</accession>
<dbReference type="RefSeq" id="WP_230272532.1">
    <property type="nucleotide sequence ID" value="NZ_JAJKFW010000014.1"/>
</dbReference>
<reference evidence="1" key="1">
    <citation type="submission" date="2021-11" db="EMBL/GenBank/DDBJ databases">
        <title>Genome sequence.</title>
        <authorList>
            <person name="Sun Q."/>
        </authorList>
    </citation>
    <scope>NUCLEOTIDE SEQUENCE</scope>
    <source>
        <strain evidence="1">JC740</strain>
    </source>
</reference>